<name>A0ABP5TYM9_9ACTN</name>
<keyword evidence="3" id="KW-1185">Reference proteome</keyword>
<evidence type="ECO:0000259" key="1">
    <source>
        <dbReference type="PROSITE" id="PS50943"/>
    </source>
</evidence>
<comment type="caution">
    <text evidence="2">The sequence shown here is derived from an EMBL/GenBank/DDBJ whole genome shotgun (WGS) entry which is preliminary data.</text>
</comment>
<dbReference type="SMART" id="SM00530">
    <property type="entry name" value="HTH_XRE"/>
    <property type="match status" value="1"/>
</dbReference>
<dbReference type="Proteomes" id="UP001500253">
    <property type="component" value="Unassembled WGS sequence"/>
</dbReference>
<dbReference type="Pfam" id="PF13560">
    <property type="entry name" value="HTH_31"/>
    <property type="match status" value="1"/>
</dbReference>
<protein>
    <submittedName>
        <fullName evidence="2">Helix-turn-helix transcriptional regulator</fullName>
    </submittedName>
</protein>
<dbReference type="Gene3D" id="1.10.260.40">
    <property type="entry name" value="lambda repressor-like DNA-binding domains"/>
    <property type="match status" value="1"/>
</dbReference>
<dbReference type="CDD" id="cd00093">
    <property type="entry name" value="HTH_XRE"/>
    <property type="match status" value="1"/>
</dbReference>
<reference evidence="3" key="1">
    <citation type="journal article" date="2019" name="Int. J. Syst. Evol. Microbiol.">
        <title>The Global Catalogue of Microorganisms (GCM) 10K type strain sequencing project: providing services to taxonomists for standard genome sequencing and annotation.</title>
        <authorList>
            <consortium name="The Broad Institute Genomics Platform"/>
            <consortium name="The Broad Institute Genome Sequencing Center for Infectious Disease"/>
            <person name="Wu L."/>
            <person name="Ma J."/>
        </authorList>
    </citation>
    <scope>NUCLEOTIDE SEQUENCE [LARGE SCALE GENOMIC DNA]</scope>
    <source>
        <strain evidence="3">JCM 4316</strain>
    </source>
</reference>
<accession>A0ABP5TYM9</accession>
<dbReference type="InterPro" id="IPR010982">
    <property type="entry name" value="Lambda_DNA-bd_dom_sf"/>
</dbReference>
<dbReference type="EMBL" id="BAAASD010000039">
    <property type="protein sequence ID" value="GAA2364508.1"/>
    <property type="molecule type" value="Genomic_DNA"/>
</dbReference>
<dbReference type="SUPFAM" id="SSF47413">
    <property type="entry name" value="lambda repressor-like DNA-binding domains"/>
    <property type="match status" value="1"/>
</dbReference>
<organism evidence="2 3">
    <name type="scientific">Streptomyces cuspidosporus</name>
    <dbReference type="NCBI Taxonomy" id="66882"/>
    <lineage>
        <taxon>Bacteria</taxon>
        <taxon>Bacillati</taxon>
        <taxon>Actinomycetota</taxon>
        <taxon>Actinomycetes</taxon>
        <taxon>Kitasatosporales</taxon>
        <taxon>Streptomycetaceae</taxon>
        <taxon>Streptomyces</taxon>
    </lineage>
</organism>
<dbReference type="PROSITE" id="PS50943">
    <property type="entry name" value="HTH_CROC1"/>
    <property type="match status" value="1"/>
</dbReference>
<gene>
    <name evidence="2" type="ORF">GCM10010246_65850</name>
</gene>
<proteinExistence type="predicted"/>
<dbReference type="Pfam" id="PF19054">
    <property type="entry name" value="DUF5753"/>
    <property type="match status" value="1"/>
</dbReference>
<dbReference type="RefSeq" id="WP_346177977.1">
    <property type="nucleotide sequence ID" value="NZ_BAAASD010000039.1"/>
</dbReference>
<feature type="domain" description="HTH cro/C1-type" evidence="1">
    <location>
        <begin position="22"/>
        <end position="76"/>
    </location>
</feature>
<sequence>MATRKRELTPDRSVRHLFGAELRRHREQAGMSLDQLAEVVASSRSHLGRIELAEYMIPPELPAQLDAAFGTDGIFQKLYALARHEVHPDKYRRYMELEARAQSIGHYAGQLVPGMLQTEDYARALFRVSNPEAPAEEIEEKVAVRMSRQALLRTTSAPHLSVVLDEACVRRPVGGPVVMRAQLSRLAELVDTPRTLIQVLPYEHGEHALMGGGGALYLLTMDDGTSVAYEESISTGQLIEDRERVVRRMRSYDLLRAYALSPTRTAAFIHSVMEALTP</sequence>
<evidence type="ECO:0000313" key="3">
    <source>
        <dbReference type="Proteomes" id="UP001500253"/>
    </source>
</evidence>
<dbReference type="InterPro" id="IPR043917">
    <property type="entry name" value="DUF5753"/>
</dbReference>
<evidence type="ECO:0000313" key="2">
    <source>
        <dbReference type="EMBL" id="GAA2364508.1"/>
    </source>
</evidence>
<dbReference type="InterPro" id="IPR001387">
    <property type="entry name" value="Cro/C1-type_HTH"/>
</dbReference>